<accession>A0ABP1Q9F0</accession>
<sequence length="514" mass="58443">MGKKQHQKDKMYLTFTEWSTIYGGKRPRSMQQDNSEFQRLPYDHCALSLQPFENPYCDTHGNIFELTALVPFLKRFKVNPITGEKMDVKSLIKLNFTKNSDQKYHCPVLYKVFTTNSHIVAIRTTGNVFSFEAVEELNIKGKNWKELLTDEPITRNDIITLQDPRDLKKFNMAEFHHVKNNLRILDEEIERAAYDPNARLKSTAPETRDAIDELNRDYKPAKVEDAGPAKKEGNAAHFSTGAVAAGFTSTVMPIHTVHEAAIRDEEPFRYERIKKKGYAKIETSCGSINVELHCDKAPKACENFILLCKRGYYNGTKFHRSIKHFMIQGGDPTGTGTGGESAWGKPFDDEFRASLHHEGRGVLSMANSGPNTNKSQFFITFRSCKHLDGKHSVFGRVVGGLETLSEIEKIETDNKDRPIEDITFVNVQVFTDPFEELDEIIAAEKAKEMESVAEVKKPKKSSEPLKVYKEGVGKYINFKDAKRKLAEEPEATTSKMVKVKKKAAGYEFKNFSNW</sequence>
<evidence type="ECO:0000256" key="5">
    <source>
        <dbReference type="ARBA" id="ARBA00022679"/>
    </source>
</evidence>
<dbReference type="Gene3D" id="2.40.100.10">
    <property type="entry name" value="Cyclophilin-like"/>
    <property type="match status" value="1"/>
</dbReference>
<dbReference type="Gene3D" id="3.30.40.10">
    <property type="entry name" value="Zinc/RING finger domain, C3HC4 (zinc finger)"/>
    <property type="match status" value="1"/>
</dbReference>
<evidence type="ECO:0000313" key="11">
    <source>
        <dbReference type="Proteomes" id="UP001642540"/>
    </source>
</evidence>
<dbReference type="InterPro" id="IPR026951">
    <property type="entry name" value="PPIL2_U-box_dom"/>
</dbReference>
<evidence type="ECO:0000256" key="7">
    <source>
        <dbReference type="ARBA" id="ARBA00023242"/>
    </source>
</evidence>
<evidence type="ECO:0000259" key="9">
    <source>
        <dbReference type="PROSITE" id="PS51698"/>
    </source>
</evidence>
<comment type="catalytic activity">
    <reaction evidence="1">
        <text>S-ubiquitinyl-[E2 ubiquitin-conjugating enzyme]-L-cysteine + [acceptor protein]-L-lysine = [E2 ubiquitin-conjugating enzyme]-L-cysteine + N(6)-ubiquitinyl-[acceptor protein]-L-lysine.</text>
        <dbReference type="EC" id="2.3.2.27"/>
    </reaction>
</comment>
<name>A0ABP1Q9F0_9HEXA</name>
<organism evidence="10 11">
    <name type="scientific">Orchesella dallaii</name>
    <dbReference type="NCBI Taxonomy" id="48710"/>
    <lineage>
        <taxon>Eukaryota</taxon>
        <taxon>Metazoa</taxon>
        <taxon>Ecdysozoa</taxon>
        <taxon>Arthropoda</taxon>
        <taxon>Hexapoda</taxon>
        <taxon>Collembola</taxon>
        <taxon>Entomobryomorpha</taxon>
        <taxon>Entomobryoidea</taxon>
        <taxon>Orchesellidae</taxon>
        <taxon>Orchesellinae</taxon>
        <taxon>Orchesella</taxon>
    </lineage>
</organism>
<dbReference type="PROSITE" id="PS00170">
    <property type="entry name" value="CSA_PPIASE_1"/>
    <property type="match status" value="1"/>
</dbReference>
<dbReference type="EC" id="2.3.2.27" evidence="4"/>
<dbReference type="InterPro" id="IPR002130">
    <property type="entry name" value="Cyclophilin-type_PPIase_dom"/>
</dbReference>
<dbReference type="PANTHER" id="PTHR45625:SF1">
    <property type="entry name" value="RING-TYPE E3 UBIQUITIN-PROTEIN LIGASE PPIL2"/>
    <property type="match status" value="1"/>
</dbReference>
<dbReference type="PANTHER" id="PTHR45625">
    <property type="entry name" value="PEPTIDYL-PROLYL CIS-TRANS ISOMERASE-RELATED"/>
    <property type="match status" value="1"/>
</dbReference>
<dbReference type="Pfam" id="PF00160">
    <property type="entry name" value="Pro_isomerase"/>
    <property type="match status" value="1"/>
</dbReference>
<keyword evidence="6" id="KW-0833">Ubl conjugation pathway</keyword>
<dbReference type="InterPro" id="IPR003613">
    <property type="entry name" value="Ubox_domain"/>
</dbReference>
<reference evidence="10 11" key="1">
    <citation type="submission" date="2024-08" db="EMBL/GenBank/DDBJ databases">
        <authorList>
            <person name="Cucini C."/>
            <person name="Frati F."/>
        </authorList>
    </citation>
    <scope>NUCLEOTIDE SEQUENCE [LARGE SCALE GENOMIC DNA]</scope>
</reference>
<keyword evidence="7" id="KW-0539">Nucleus</keyword>
<dbReference type="PRINTS" id="PR00153">
    <property type="entry name" value="CSAPPISMRASE"/>
</dbReference>
<dbReference type="InterPro" id="IPR013083">
    <property type="entry name" value="Znf_RING/FYVE/PHD"/>
</dbReference>
<dbReference type="PROSITE" id="PS50072">
    <property type="entry name" value="CSA_PPIASE_2"/>
    <property type="match status" value="1"/>
</dbReference>
<dbReference type="Proteomes" id="UP001642540">
    <property type="component" value="Unassembled WGS sequence"/>
</dbReference>
<dbReference type="SUPFAM" id="SSF50891">
    <property type="entry name" value="Cyclophilin-like"/>
    <property type="match status" value="1"/>
</dbReference>
<keyword evidence="11" id="KW-1185">Reference proteome</keyword>
<dbReference type="SMART" id="SM00504">
    <property type="entry name" value="Ubox"/>
    <property type="match status" value="1"/>
</dbReference>
<dbReference type="InterPro" id="IPR044666">
    <property type="entry name" value="Cyclophilin_A-like"/>
</dbReference>
<feature type="domain" description="U-box" evidence="9">
    <location>
        <begin position="38"/>
        <end position="111"/>
    </location>
</feature>
<comment type="subcellular location">
    <subcellularLocation>
        <location evidence="2">Nucleus</location>
    </subcellularLocation>
</comment>
<evidence type="ECO:0000256" key="4">
    <source>
        <dbReference type="ARBA" id="ARBA00012483"/>
    </source>
</evidence>
<feature type="domain" description="PPIase cyclophilin-type" evidence="8">
    <location>
        <begin position="286"/>
        <end position="429"/>
    </location>
</feature>
<evidence type="ECO:0000256" key="3">
    <source>
        <dbReference type="ARBA" id="ARBA00007930"/>
    </source>
</evidence>
<evidence type="ECO:0000256" key="1">
    <source>
        <dbReference type="ARBA" id="ARBA00000900"/>
    </source>
</evidence>
<evidence type="ECO:0000256" key="2">
    <source>
        <dbReference type="ARBA" id="ARBA00004123"/>
    </source>
</evidence>
<keyword evidence="5" id="KW-0808">Transferase</keyword>
<evidence type="ECO:0000259" key="8">
    <source>
        <dbReference type="PROSITE" id="PS50072"/>
    </source>
</evidence>
<dbReference type="Pfam" id="PF04641">
    <property type="entry name" value="Rtf2"/>
    <property type="match status" value="1"/>
</dbReference>
<evidence type="ECO:0000256" key="6">
    <source>
        <dbReference type="ARBA" id="ARBA00022786"/>
    </source>
</evidence>
<evidence type="ECO:0000313" key="10">
    <source>
        <dbReference type="EMBL" id="CAL8094533.1"/>
    </source>
</evidence>
<comment type="caution">
    <text evidence="10">The sequence shown here is derived from an EMBL/GenBank/DDBJ whole genome shotgun (WGS) entry which is preliminary data.</text>
</comment>
<dbReference type="SUPFAM" id="SSF57850">
    <property type="entry name" value="RING/U-box"/>
    <property type="match status" value="1"/>
</dbReference>
<comment type="similarity">
    <text evidence="3">Belongs to the cyclophilin-type PPIase family. PPIL2 subfamily.</text>
</comment>
<protein>
    <recommendedName>
        <fullName evidence="4">RING-type E3 ubiquitin transferase</fullName>
        <ecNumber evidence="4">2.3.2.27</ecNumber>
    </recommendedName>
</protein>
<dbReference type="InterPro" id="IPR020892">
    <property type="entry name" value="Cyclophilin-type_PPIase_CS"/>
</dbReference>
<dbReference type="InterPro" id="IPR029000">
    <property type="entry name" value="Cyclophilin-like_dom_sf"/>
</dbReference>
<proteinExistence type="inferred from homology"/>
<gene>
    <name evidence="10" type="ORF">ODALV1_LOCUS8809</name>
</gene>
<dbReference type="PROSITE" id="PS51698">
    <property type="entry name" value="U_BOX"/>
    <property type="match status" value="1"/>
</dbReference>
<dbReference type="CDD" id="cd16663">
    <property type="entry name" value="RING-Ubox_PPIL2"/>
    <property type="match status" value="1"/>
</dbReference>
<dbReference type="EMBL" id="CAXLJM020000027">
    <property type="protein sequence ID" value="CAL8094533.1"/>
    <property type="molecule type" value="Genomic_DNA"/>
</dbReference>